<dbReference type="AlphaFoldDB" id="A0A267DBJ9"/>
<dbReference type="Gene3D" id="2.30.29.30">
    <property type="entry name" value="Pleckstrin-homology domain (PH domain)/Phosphotyrosine-binding domain (PTB)"/>
    <property type="match status" value="1"/>
</dbReference>
<dbReference type="Pfam" id="PF00621">
    <property type="entry name" value="RhoGEF"/>
    <property type="match status" value="1"/>
</dbReference>
<feature type="domain" description="PH" evidence="7">
    <location>
        <begin position="795"/>
        <end position="910"/>
    </location>
</feature>
<feature type="coiled-coil region" evidence="4">
    <location>
        <begin position="290"/>
        <end position="324"/>
    </location>
</feature>
<evidence type="ECO:0000259" key="6">
    <source>
        <dbReference type="PROSITE" id="PS50002"/>
    </source>
</evidence>
<dbReference type="InterPro" id="IPR035899">
    <property type="entry name" value="DBL_dom_sf"/>
</dbReference>
<gene>
    <name evidence="9" type="ORF">BOX15_Mlig027377g1</name>
</gene>
<feature type="coiled-coil region" evidence="4">
    <location>
        <begin position="917"/>
        <end position="948"/>
    </location>
</feature>
<dbReference type="GO" id="GO:0005085">
    <property type="term" value="F:guanyl-nucleotide exchange factor activity"/>
    <property type="evidence" value="ECO:0007669"/>
    <property type="project" value="UniProtKB-KW"/>
</dbReference>
<dbReference type="Gene3D" id="2.30.30.40">
    <property type="entry name" value="SH3 Domains"/>
    <property type="match status" value="1"/>
</dbReference>
<keyword evidence="1 3" id="KW-0728">SH3 domain</keyword>
<dbReference type="PROSITE" id="PS50002">
    <property type="entry name" value="SH3"/>
    <property type="match status" value="1"/>
</dbReference>
<dbReference type="PROSITE" id="PS50003">
    <property type="entry name" value="PH_DOMAIN"/>
    <property type="match status" value="1"/>
</dbReference>
<dbReference type="OrthoDB" id="10004999at2759"/>
<evidence type="ECO:0000256" key="4">
    <source>
        <dbReference type="SAM" id="Coils"/>
    </source>
</evidence>
<feature type="compositionally biased region" description="Low complexity" evidence="5">
    <location>
        <begin position="28"/>
        <end position="44"/>
    </location>
</feature>
<dbReference type="STRING" id="282301.A0A267DBJ9"/>
<dbReference type="Pfam" id="PF07653">
    <property type="entry name" value="SH3_2"/>
    <property type="match status" value="1"/>
</dbReference>
<comment type="caution">
    <text evidence="9">The sequence shown here is derived from an EMBL/GenBank/DDBJ whole genome shotgun (WGS) entry which is preliminary data.</text>
</comment>
<feature type="domain" description="DH" evidence="8">
    <location>
        <begin position="596"/>
        <end position="776"/>
    </location>
</feature>
<dbReference type="SMART" id="SM00326">
    <property type="entry name" value="SH3"/>
    <property type="match status" value="1"/>
</dbReference>
<dbReference type="SMART" id="SM00233">
    <property type="entry name" value="PH"/>
    <property type="match status" value="1"/>
</dbReference>
<dbReference type="InterPro" id="IPR001849">
    <property type="entry name" value="PH_domain"/>
</dbReference>
<evidence type="ECO:0000256" key="2">
    <source>
        <dbReference type="ARBA" id="ARBA00022658"/>
    </source>
</evidence>
<dbReference type="PROSITE" id="PS50010">
    <property type="entry name" value="DH_2"/>
    <property type="match status" value="1"/>
</dbReference>
<dbReference type="SUPFAM" id="SSF48065">
    <property type="entry name" value="DBL homology domain (DH-domain)"/>
    <property type="match status" value="1"/>
</dbReference>
<dbReference type="InterPro" id="IPR001452">
    <property type="entry name" value="SH3_domain"/>
</dbReference>
<dbReference type="Pfam" id="PF22697">
    <property type="entry name" value="SOS1_NGEF_PH"/>
    <property type="match status" value="1"/>
</dbReference>
<name>A0A267DBJ9_9PLAT</name>
<evidence type="ECO:0000256" key="5">
    <source>
        <dbReference type="SAM" id="MobiDB-lite"/>
    </source>
</evidence>
<dbReference type="PANTHER" id="PTHR22826:SF211">
    <property type="entry name" value="LD43457P"/>
    <property type="match status" value="1"/>
</dbReference>
<feature type="region of interest" description="Disordered" evidence="5">
    <location>
        <begin position="28"/>
        <end position="73"/>
    </location>
</feature>
<dbReference type="InterPro" id="IPR036028">
    <property type="entry name" value="SH3-like_dom_sf"/>
</dbReference>
<dbReference type="GO" id="GO:0005737">
    <property type="term" value="C:cytoplasm"/>
    <property type="evidence" value="ECO:0007669"/>
    <property type="project" value="TreeGrafter"/>
</dbReference>
<dbReference type="InterPro" id="IPR000219">
    <property type="entry name" value="DH_dom"/>
</dbReference>
<dbReference type="SMART" id="SM00325">
    <property type="entry name" value="RhoGEF"/>
    <property type="match status" value="1"/>
</dbReference>
<keyword evidence="2" id="KW-0344">Guanine-nucleotide releasing factor</keyword>
<feature type="compositionally biased region" description="Basic and acidic residues" evidence="5">
    <location>
        <begin position="63"/>
        <end position="72"/>
    </location>
</feature>
<dbReference type="Proteomes" id="UP000215902">
    <property type="component" value="Unassembled WGS sequence"/>
</dbReference>
<dbReference type="SUPFAM" id="SSF50729">
    <property type="entry name" value="PH domain-like"/>
    <property type="match status" value="1"/>
</dbReference>
<protein>
    <recommendedName>
        <fullName evidence="11">DH domain-containing protein</fullName>
    </recommendedName>
</protein>
<dbReference type="Gene3D" id="1.20.900.10">
    <property type="entry name" value="Dbl homology (DH) domain"/>
    <property type="match status" value="1"/>
</dbReference>
<dbReference type="PANTHER" id="PTHR22826">
    <property type="entry name" value="RHO GUANINE EXCHANGE FACTOR-RELATED"/>
    <property type="match status" value="1"/>
</dbReference>
<organism evidence="9 10">
    <name type="scientific">Macrostomum lignano</name>
    <dbReference type="NCBI Taxonomy" id="282301"/>
    <lineage>
        <taxon>Eukaryota</taxon>
        <taxon>Metazoa</taxon>
        <taxon>Spiralia</taxon>
        <taxon>Lophotrochozoa</taxon>
        <taxon>Platyhelminthes</taxon>
        <taxon>Rhabditophora</taxon>
        <taxon>Macrostomorpha</taxon>
        <taxon>Macrostomida</taxon>
        <taxon>Macrostomidae</taxon>
        <taxon>Macrostomum</taxon>
    </lineage>
</organism>
<feature type="domain" description="SH3" evidence="6">
    <location>
        <begin position="952"/>
        <end position="1012"/>
    </location>
</feature>
<dbReference type="InterPro" id="IPR011993">
    <property type="entry name" value="PH-like_dom_sf"/>
</dbReference>
<evidence type="ECO:0000313" key="10">
    <source>
        <dbReference type="Proteomes" id="UP000215902"/>
    </source>
</evidence>
<dbReference type="EMBL" id="NIVC01004756">
    <property type="protein sequence ID" value="PAA46658.1"/>
    <property type="molecule type" value="Genomic_DNA"/>
</dbReference>
<accession>A0A267DBJ9</accession>
<evidence type="ECO:0000259" key="8">
    <source>
        <dbReference type="PROSITE" id="PS50010"/>
    </source>
</evidence>
<evidence type="ECO:0000256" key="3">
    <source>
        <dbReference type="PROSITE-ProRule" id="PRU00192"/>
    </source>
</evidence>
<dbReference type="InterPro" id="IPR051336">
    <property type="entry name" value="RhoGEF_Guanine_NuclExch_SF"/>
</dbReference>
<evidence type="ECO:0000259" key="7">
    <source>
        <dbReference type="PROSITE" id="PS50003"/>
    </source>
</evidence>
<dbReference type="SUPFAM" id="SSF50044">
    <property type="entry name" value="SH3-domain"/>
    <property type="match status" value="1"/>
</dbReference>
<keyword evidence="10" id="KW-1185">Reference proteome</keyword>
<evidence type="ECO:0000256" key="1">
    <source>
        <dbReference type="ARBA" id="ARBA00022443"/>
    </source>
</evidence>
<sequence length="1040" mass="114077">METTDINDNDSDSAELAKENDFIVTVAAEPTLSPSSTATSLATEEASEHNEVSCQQAGSPVSEDERSNRDSWSDNGIVDVAESLQEQFILLTGGRDLHGNWLVTLPETNRPDPDLASFGRLAAYLVAVAGAAQADEASAEKPETVGDHSEASLTHGPKFLLLIDRRRSNWPRVLSCIELILAGFPLLHQLTGLVVLRPSGMLAGITRSHYVSKLAHLLGGGGACPAASICDEVDQLGSTVSQDDLCPDMGGRLMYCHDQWIERRAAVESYARHAGSIVSAAADCAAQLAEESLSDRLSELMSQMRRQEALKEELLADLQSAKEHGETLVSNINIRSRLQGDRFSDAIAVRRVLRRVADAESKFNRAWAERWQGPVTRHLAAVTLAEEAERVAAALKERMADPPEADIKEAERLLNEANSLLAKAAAIERPDVASKLSEVCRQAESDTERRRLMQQRNAELADLARRTEDWASIGMDILGRSDVGLDELDELLRHQPSLSNLDTLSDLMAPPALRTKLTTLASQAHTLGATLARQRDDLKRCRQKLAYALTSEDTQTGEDDAEATIMPGSAGNGEADDNGSGITTDAAAAVEAAIRKQNPVLKELIDTERRYVEDLQRVWDVVSTDESPPAELAGDACELLANWPDLLAFHRDCLLPELLTADSEADVAECFQRHCDQLQVYQQYCLNKPAADSLLARLGRNHPFLQRCETRLHLSDEASGGSALLPLSAYLLKPVQRVQKYQLLLAEMQRSCPQQRAALGKAVESLLAALSVLNDSMALAEVEGLRRSVLSELGRVLLHGDFQVIEDGKLLPSNKTRRVYLFSCGLLVCKRISSGGQQQQQQQQKVRYTPTLTVRVSEMGLSQQPSSTRLSSDKRRFQVTLKQQSAPLTLQAANGAVKALWVAEIERVLWSHFASLKAEALKRQQQKQQELQKQQQQLQQQISSIEEDSDSAASDGLEAVVDFASQDAAMLPLRRGEFLVAINTDSENYWLVENREGRRGYAHRQYLRPVRQISGGVSANSFSASNGLPPRRGSVVTTAV</sequence>
<dbReference type="CDD" id="cd00160">
    <property type="entry name" value="RhoGEF"/>
    <property type="match status" value="1"/>
</dbReference>
<reference evidence="9 10" key="1">
    <citation type="submission" date="2017-06" db="EMBL/GenBank/DDBJ databases">
        <title>A platform for efficient transgenesis in Macrostomum lignano, a flatworm model organism for stem cell research.</title>
        <authorList>
            <person name="Berezikov E."/>
        </authorList>
    </citation>
    <scope>NUCLEOTIDE SEQUENCE [LARGE SCALE GENOMIC DNA]</scope>
    <source>
        <strain evidence="9">DV1</strain>
        <tissue evidence="9">Whole organism</tissue>
    </source>
</reference>
<dbReference type="InterPro" id="IPR055251">
    <property type="entry name" value="SOS1_NGEF_PH"/>
</dbReference>
<keyword evidence="4" id="KW-0175">Coiled coil</keyword>
<proteinExistence type="predicted"/>
<evidence type="ECO:0000313" key="9">
    <source>
        <dbReference type="EMBL" id="PAA46658.1"/>
    </source>
</evidence>
<evidence type="ECO:0008006" key="11">
    <source>
        <dbReference type="Google" id="ProtNLM"/>
    </source>
</evidence>